<comment type="cofactor">
    <cofactor evidence="1">
        <name>pantetheine 4'-phosphate</name>
        <dbReference type="ChEBI" id="CHEBI:47942"/>
    </cofactor>
</comment>
<dbReference type="AlphaFoldDB" id="A0A928Z2H5"/>
<dbReference type="EMBL" id="JADEXQ010000010">
    <property type="protein sequence ID" value="MBE9029057.1"/>
    <property type="molecule type" value="Genomic_DNA"/>
</dbReference>
<dbReference type="GO" id="GO:0044550">
    <property type="term" value="P:secondary metabolite biosynthetic process"/>
    <property type="evidence" value="ECO:0007669"/>
    <property type="project" value="TreeGrafter"/>
</dbReference>
<dbReference type="InterPro" id="IPR036736">
    <property type="entry name" value="ACP-like_sf"/>
</dbReference>
<dbReference type="SUPFAM" id="SSF109604">
    <property type="entry name" value="HD-domain/PDEase-like"/>
    <property type="match status" value="1"/>
</dbReference>
<reference evidence="5" key="1">
    <citation type="submission" date="2020-10" db="EMBL/GenBank/DDBJ databases">
        <authorList>
            <person name="Castelo-Branco R."/>
            <person name="Eusebio N."/>
            <person name="Adriana R."/>
            <person name="Vieira A."/>
            <person name="Brugerolle De Fraissinette N."/>
            <person name="Rezende De Castro R."/>
            <person name="Schneider M.P."/>
            <person name="Vasconcelos V."/>
            <person name="Leao P.N."/>
        </authorList>
    </citation>
    <scope>NUCLEOTIDE SEQUENCE</scope>
    <source>
        <strain evidence="5">LEGE 11480</strain>
    </source>
</reference>
<organism evidence="5 6">
    <name type="scientific">Romeriopsis navalis LEGE 11480</name>
    <dbReference type="NCBI Taxonomy" id="2777977"/>
    <lineage>
        <taxon>Bacteria</taxon>
        <taxon>Bacillati</taxon>
        <taxon>Cyanobacteriota</taxon>
        <taxon>Cyanophyceae</taxon>
        <taxon>Leptolyngbyales</taxon>
        <taxon>Leptolyngbyaceae</taxon>
        <taxon>Romeriopsis</taxon>
        <taxon>Romeriopsis navalis</taxon>
    </lineage>
</organism>
<dbReference type="InterPro" id="IPR049202">
    <property type="entry name" value="DUF6817"/>
</dbReference>
<dbReference type="InterPro" id="IPR025110">
    <property type="entry name" value="AMP-bd_C"/>
</dbReference>
<dbReference type="GO" id="GO:0031177">
    <property type="term" value="F:phosphopantetheine binding"/>
    <property type="evidence" value="ECO:0007669"/>
    <property type="project" value="InterPro"/>
</dbReference>
<dbReference type="PANTHER" id="PTHR45527">
    <property type="entry name" value="NONRIBOSOMAL PEPTIDE SYNTHETASE"/>
    <property type="match status" value="1"/>
</dbReference>
<dbReference type="RefSeq" id="WP_264323878.1">
    <property type="nucleotide sequence ID" value="NZ_JADEXQ010000010.1"/>
</dbReference>
<dbReference type="InterPro" id="IPR029058">
    <property type="entry name" value="AB_hydrolase_fold"/>
</dbReference>
<evidence type="ECO:0000256" key="1">
    <source>
        <dbReference type="ARBA" id="ARBA00001957"/>
    </source>
</evidence>
<dbReference type="PROSITE" id="PS50075">
    <property type="entry name" value="CARRIER"/>
    <property type="match status" value="1"/>
</dbReference>
<dbReference type="GO" id="GO:0005737">
    <property type="term" value="C:cytoplasm"/>
    <property type="evidence" value="ECO:0007669"/>
    <property type="project" value="TreeGrafter"/>
</dbReference>
<protein>
    <submittedName>
        <fullName evidence="5">Amino acid adenylation domain-containing protein</fullName>
    </submittedName>
</protein>
<dbReference type="FunFam" id="1.10.1200.10:FF:000005">
    <property type="entry name" value="Nonribosomal peptide synthetase 1"/>
    <property type="match status" value="1"/>
</dbReference>
<dbReference type="NCBIfam" id="TIGR01733">
    <property type="entry name" value="AA-adenyl-dom"/>
    <property type="match status" value="1"/>
</dbReference>
<dbReference type="Pfam" id="PF13193">
    <property type="entry name" value="AMP-binding_C"/>
    <property type="match status" value="1"/>
</dbReference>
<dbReference type="Pfam" id="PF20680">
    <property type="entry name" value="DUF6817"/>
    <property type="match status" value="1"/>
</dbReference>
<dbReference type="GO" id="GO:0043041">
    <property type="term" value="P:amino acid activation for nonribosomal peptide biosynthetic process"/>
    <property type="evidence" value="ECO:0007669"/>
    <property type="project" value="TreeGrafter"/>
</dbReference>
<dbReference type="Gene3D" id="3.40.50.12780">
    <property type="entry name" value="N-terminal domain of ligase-like"/>
    <property type="match status" value="1"/>
</dbReference>
<dbReference type="InterPro" id="IPR010071">
    <property type="entry name" value="AA_adenyl_dom"/>
</dbReference>
<evidence type="ECO:0000313" key="6">
    <source>
        <dbReference type="Proteomes" id="UP000625316"/>
    </source>
</evidence>
<dbReference type="SUPFAM" id="SSF56801">
    <property type="entry name" value="Acetyl-CoA synthetase-like"/>
    <property type="match status" value="1"/>
</dbReference>
<dbReference type="SMART" id="SM00823">
    <property type="entry name" value="PKS_PP"/>
    <property type="match status" value="1"/>
</dbReference>
<comment type="caution">
    <text evidence="5">The sequence shown here is derived from an EMBL/GenBank/DDBJ whole genome shotgun (WGS) entry which is preliminary data.</text>
</comment>
<dbReference type="InterPro" id="IPR020806">
    <property type="entry name" value="PKS_PP-bd"/>
</dbReference>
<evidence type="ECO:0000313" key="5">
    <source>
        <dbReference type="EMBL" id="MBE9029057.1"/>
    </source>
</evidence>
<dbReference type="Gene3D" id="3.40.50.1820">
    <property type="entry name" value="alpha/beta hydrolase"/>
    <property type="match status" value="1"/>
</dbReference>
<dbReference type="PROSITE" id="PS00455">
    <property type="entry name" value="AMP_BINDING"/>
    <property type="match status" value="1"/>
</dbReference>
<name>A0A928Z2H5_9CYAN</name>
<dbReference type="Gene3D" id="1.10.3210.10">
    <property type="entry name" value="Hypothetical protein af1432"/>
    <property type="match status" value="1"/>
</dbReference>
<dbReference type="InterPro" id="IPR000873">
    <property type="entry name" value="AMP-dep_synth/lig_dom"/>
</dbReference>
<feature type="domain" description="Carrier" evidence="4">
    <location>
        <begin position="780"/>
        <end position="855"/>
    </location>
</feature>
<dbReference type="InterPro" id="IPR020845">
    <property type="entry name" value="AMP-binding_CS"/>
</dbReference>
<dbReference type="InterPro" id="IPR042099">
    <property type="entry name" value="ANL_N_sf"/>
</dbReference>
<gene>
    <name evidence="5" type="ORF">IQ266_04690</name>
</gene>
<keyword evidence="6" id="KW-1185">Reference proteome</keyword>
<dbReference type="Gene3D" id="3.30.300.30">
    <property type="match status" value="1"/>
</dbReference>
<proteinExistence type="predicted"/>
<dbReference type="Proteomes" id="UP000625316">
    <property type="component" value="Unassembled WGS sequence"/>
</dbReference>
<keyword evidence="2" id="KW-0596">Phosphopantetheine</keyword>
<dbReference type="CDD" id="cd05930">
    <property type="entry name" value="A_NRPS"/>
    <property type="match status" value="1"/>
</dbReference>
<keyword evidence="3" id="KW-0597">Phosphoprotein</keyword>
<evidence type="ECO:0000259" key="4">
    <source>
        <dbReference type="PROSITE" id="PS50075"/>
    </source>
</evidence>
<dbReference type="Pfam" id="PF00501">
    <property type="entry name" value="AMP-binding"/>
    <property type="match status" value="1"/>
</dbReference>
<sequence>MNLTIAQTNIQLFNQLRQNRYAPQVIEEIVAAYELAKGLFQNTYRGSGKTFIAHVIGMSSILAALHVSPELIKAALLHSAYIDGQFDQFAERGISAAKRHHLQAVLGAAAESYVAAYTDFPWRQSGTVPALLRQVKEFDQVKRNLILMRLANELEEYVDYGILYCDNAEERLRFTEIYGQTMVNLAQELEFPTLADQLNQAFQAVKLVTIPSGLRGKQNVRYAHIGHPQTQAGVAAPVCVPPEPPASNLIVPTQVDLSLPRFERSAIEQSIPHRFESQVMRHGDRLAVKVGDHQLTYTALNQAANRLARHILQHSRPEQELVPLLFEPGPDMLVAILGVLKAGKGWVPLAVSYPEIRLRMILGELDATCLITNHYHIDLAQQLGFHGEAIIDLDTIDATQSSENLDRPIAPDTIACVLYTSGSTGQPKGVVHSHRNLLHLIWRGTNAFQISANDRLSMLSSYCHIAGTNDIFRALLNGAMLLPYRLRERGLTDLATWLTNEKITIYHSGPTLFRHLVHTFNDHDTFPDIRLIHLGGEPLAQSDVTLFRQHFSENCVLLNNLGCTELSGYRQYLINATTTLQSNAVPVGYPTEDIQVLLLDEQGDAVPTGSPGEIVLSSPYLALGYWRRPDATQSGFSNDPDNPGWRRYRTGDLGYFLPDGCLIYLGRKDFQVQVRGYRVEVAEIEAALLNYSHIKEVAVKGHDNAQGEVRLVAYIVPLAGTTVTDEELYCYLKQQLPDYMIPARFKRLTALPLTPNGKVDRLALIDTESDVTALDKPYIAPQTPVEKAIAQAWSEILNVQQVSLDDDFFVLGGDSLQAMQVVTRVSSSLNMPLSLRTLFESPTIAGLAAHLNLTGSSTTENPADVEYEEMVVLLDELEELSEVEVHQRLIAET</sequence>
<evidence type="ECO:0000256" key="2">
    <source>
        <dbReference type="ARBA" id="ARBA00022450"/>
    </source>
</evidence>
<dbReference type="Pfam" id="PF00550">
    <property type="entry name" value="PP-binding"/>
    <property type="match status" value="1"/>
</dbReference>
<dbReference type="InterPro" id="IPR045851">
    <property type="entry name" value="AMP-bd_C_sf"/>
</dbReference>
<dbReference type="PANTHER" id="PTHR45527:SF1">
    <property type="entry name" value="FATTY ACID SYNTHASE"/>
    <property type="match status" value="1"/>
</dbReference>
<dbReference type="SUPFAM" id="SSF47336">
    <property type="entry name" value="ACP-like"/>
    <property type="match status" value="1"/>
</dbReference>
<evidence type="ECO:0000256" key="3">
    <source>
        <dbReference type="ARBA" id="ARBA00022553"/>
    </source>
</evidence>
<accession>A0A928Z2H5</accession>
<dbReference type="InterPro" id="IPR009081">
    <property type="entry name" value="PP-bd_ACP"/>
</dbReference>